<gene>
    <name evidence="4" type="ORF">METZ01_LOCUS8297</name>
</gene>
<evidence type="ECO:0000256" key="2">
    <source>
        <dbReference type="ARBA" id="ARBA00022490"/>
    </source>
</evidence>
<accession>A0A381NPJ2</accession>
<dbReference type="AlphaFoldDB" id="A0A381NPJ2"/>
<comment type="subcellular location">
    <subcellularLocation>
        <location evidence="1">Cytoplasm</location>
    </subcellularLocation>
</comment>
<dbReference type="InterPro" id="IPR045864">
    <property type="entry name" value="aa-tRNA-synth_II/BPL/LPL"/>
</dbReference>
<dbReference type="HAMAP" id="MF_00125">
    <property type="entry name" value="HisZ"/>
    <property type="match status" value="1"/>
</dbReference>
<dbReference type="Pfam" id="PF13393">
    <property type="entry name" value="tRNA-synt_His"/>
    <property type="match status" value="1"/>
</dbReference>
<reference evidence="4" key="1">
    <citation type="submission" date="2018-05" db="EMBL/GenBank/DDBJ databases">
        <authorList>
            <person name="Lanie J.A."/>
            <person name="Ng W.-L."/>
            <person name="Kazmierczak K.M."/>
            <person name="Andrzejewski T.M."/>
            <person name="Davidsen T.M."/>
            <person name="Wayne K.J."/>
            <person name="Tettelin H."/>
            <person name="Glass J.I."/>
            <person name="Rusch D."/>
            <person name="Podicherti R."/>
            <person name="Tsui H.-C.T."/>
            <person name="Winkler M.E."/>
        </authorList>
    </citation>
    <scope>NUCLEOTIDE SEQUENCE</scope>
</reference>
<dbReference type="PANTHER" id="PTHR43707">
    <property type="entry name" value="HISTIDYL-TRNA SYNTHETASE"/>
    <property type="match status" value="1"/>
</dbReference>
<dbReference type="NCBIfam" id="TIGR00443">
    <property type="entry name" value="hisZ_biosyn_reg"/>
    <property type="match status" value="1"/>
</dbReference>
<proteinExistence type="inferred from homology"/>
<dbReference type="SUPFAM" id="SSF55681">
    <property type="entry name" value="Class II aaRS and biotin synthetases"/>
    <property type="match status" value="1"/>
</dbReference>
<dbReference type="GO" id="GO:0005737">
    <property type="term" value="C:cytoplasm"/>
    <property type="evidence" value="ECO:0007669"/>
    <property type="project" value="UniProtKB-SubCell"/>
</dbReference>
<evidence type="ECO:0000256" key="1">
    <source>
        <dbReference type="ARBA" id="ARBA00004496"/>
    </source>
</evidence>
<dbReference type="EMBL" id="UINC01000444">
    <property type="protein sequence ID" value="SUZ55443.1"/>
    <property type="molecule type" value="Genomic_DNA"/>
</dbReference>
<dbReference type="Gene3D" id="3.30.930.10">
    <property type="entry name" value="Bira Bifunctional Protein, Domain 2"/>
    <property type="match status" value="1"/>
</dbReference>
<dbReference type="PIRSF" id="PIRSF001549">
    <property type="entry name" value="His-tRNA_synth"/>
    <property type="match status" value="1"/>
</dbReference>
<protein>
    <recommendedName>
        <fullName evidence="3">Class II Histidinyl-tRNA synthetase (HisRS)-like catalytic core domain-containing protein</fullName>
    </recommendedName>
</protein>
<dbReference type="InterPro" id="IPR041715">
    <property type="entry name" value="HisRS-like_core"/>
</dbReference>
<dbReference type="GO" id="GO:0004821">
    <property type="term" value="F:histidine-tRNA ligase activity"/>
    <property type="evidence" value="ECO:0007669"/>
    <property type="project" value="TreeGrafter"/>
</dbReference>
<evidence type="ECO:0000313" key="4">
    <source>
        <dbReference type="EMBL" id="SUZ55443.1"/>
    </source>
</evidence>
<dbReference type="PANTHER" id="PTHR43707:SF1">
    <property type="entry name" value="HISTIDINE--TRNA LIGASE, MITOCHONDRIAL-RELATED"/>
    <property type="match status" value="1"/>
</dbReference>
<dbReference type="NCBIfam" id="NF008935">
    <property type="entry name" value="PRK12292.1-1"/>
    <property type="match status" value="1"/>
</dbReference>
<dbReference type="InterPro" id="IPR004517">
    <property type="entry name" value="HisZ"/>
</dbReference>
<sequence length="396" mass="44224">MTSAKRWLLPDGVEEILPAEAHKLETLRRQLLDLYESWGYQLVITPLIEYLDSLLVGSSSDLDLDTFKITDQLSGRTMGIRADITPQAARIDAHCLNREGPVRLCYADNVLHTRPRGLMTSRVPIRIGAELYGHSGVECDIELVCIMRETLQAVELSDVHIVLGHVGIFRTLLGEANLDEDTERSLFEAVQRKAHDEIDEILNSSEIDQKLRQMLLQLTRLSGDETILKEAKKVFASAPASVATELDELVAIADGVKKRLPEIVLCFDLCELRGYEYHTGIVFAAYTPNYGRAVAKGGRYDHIGEVFGRARPASGFDSDLKVLAKLSNKIFKCKAAIIVPNNNDANLLELVETLRRQGEIVVTWFGDAKLSRQDCAEQNCDRHIVNKNGAWIVESL</sequence>
<dbReference type="InterPro" id="IPR004516">
    <property type="entry name" value="HisRS/HisZ"/>
</dbReference>
<name>A0A381NPJ2_9ZZZZ</name>
<evidence type="ECO:0000259" key="3">
    <source>
        <dbReference type="Pfam" id="PF13393"/>
    </source>
</evidence>
<dbReference type="CDD" id="cd00773">
    <property type="entry name" value="HisRS-like_core"/>
    <property type="match status" value="1"/>
</dbReference>
<organism evidence="4">
    <name type="scientific">marine metagenome</name>
    <dbReference type="NCBI Taxonomy" id="408172"/>
    <lineage>
        <taxon>unclassified sequences</taxon>
        <taxon>metagenomes</taxon>
        <taxon>ecological metagenomes</taxon>
    </lineage>
</organism>
<keyword evidence="2" id="KW-0963">Cytoplasm</keyword>
<feature type="domain" description="Class II Histidinyl-tRNA synthetase (HisRS)-like catalytic core" evidence="3">
    <location>
        <begin position="12"/>
        <end position="322"/>
    </location>
</feature>
<dbReference type="NCBIfam" id="NF009086">
    <property type="entry name" value="PRK12421.1"/>
    <property type="match status" value="1"/>
</dbReference>
<dbReference type="GO" id="GO:0006427">
    <property type="term" value="P:histidyl-tRNA aminoacylation"/>
    <property type="evidence" value="ECO:0007669"/>
    <property type="project" value="TreeGrafter"/>
</dbReference>
<dbReference type="GO" id="GO:0000105">
    <property type="term" value="P:L-histidine biosynthetic process"/>
    <property type="evidence" value="ECO:0007669"/>
    <property type="project" value="InterPro"/>
</dbReference>